<dbReference type="SUPFAM" id="SSF88946">
    <property type="entry name" value="Sigma2 domain of RNA polymerase sigma factors"/>
    <property type="match status" value="1"/>
</dbReference>
<dbReference type="SUPFAM" id="SSF88659">
    <property type="entry name" value="Sigma3 and sigma4 domains of RNA polymerase sigma factors"/>
    <property type="match status" value="1"/>
</dbReference>
<keyword evidence="3" id="KW-0731">Sigma factor</keyword>
<sequence length="187" mass="21467">MGRARDPAAARDQGFRDFYVARGTRLRATAYLLCGDWHLAEDLVQATFTKLYLAWPRIYRYEHLDQYAHRTLLHTFISERRRAWRREDPVRELPDDRATTSSTASRTEDRIVLLDALSGLPTRQRATLVLRFFEDMSVEQTADLLGITTGAVKTHTHRALAALRSKLGSLTLNQTDTLSLVPKKEIR</sequence>
<dbReference type="InterPro" id="IPR014284">
    <property type="entry name" value="RNA_pol_sigma-70_dom"/>
</dbReference>
<comment type="similarity">
    <text evidence="1">Belongs to the sigma-70 factor family. ECF subfamily.</text>
</comment>
<dbReference type="InterPro" id="IPR036388">
    <property type="entry name" value="WH-like_DNA-bd_sf"/>
</dbReference>
<dbReference type="PANTHER" id="PTHR43133">
    <property type="entry name" value="RNA POLYMERASE ECF-TYPE SIGMA FACTO"/>
    <property type="match status" value="1"/>
</dbReference>
<dbReference type="GO" id="GO:0003677">
    <property type="term" value="F:DNA binding"/>
    <property type="evidence" value="ECO:0007669"/>
    <property type="project" value="UniProtKB-KW"/>
</dbReference>
<dbReference type="Gene3D" id="1.10.1740.10">
    <property type="match status" value="1"/>
</dbReference>
<keyword evidence="9" id="KW-1185">Reference proteome</keyword>
<dbReference type="InterPro" id="IPR013249">
    <property type="entry name" value="RNA_pol_sigma70_r4_t2"/>
</dbReference>
<comment type="caution">
    <text evidence="8">The sequence shown here is derived from an EMBL/GenBank/DDBJ whole genome shotgun (WGS) entry which is preliminary data.</text>
</comment>
<evidence type="ECO:0000313" key="9">
    <source>
        <dbReference type="Proteomes" id="UP000277671"/>
    </source>
</evidence>
<evidence type="ECO:0000256" key="3">
    <source>
        <dbReference type="ARBA" id="ARBA00023082"/>
    </source>
</evidence>
<dbReference type="InterPro" id="IPR013325">
    <property type="entry name" value="RNA_pol_sigma_r2"/>
</dbReference>
<organism evidence="8 9">
    <name type="scientific">Micromonospora pisi</name>
    <dbReference type="NCBI Taxonomy" id="589240"/>
    <lineage>
        <taxon>Bacteria</taxon>
        <taxon>Bacillati</taxon>
        <taxon>Actinomycetota</taxon>
        <taxon>Actinomycetes</taxon>
        <taxon>Micromonosporales</taxon>
        <taxon>Micromonosporaceae</taxon>
        <taxon>Micromonospora</taxon>
    </lineage>
</organism>
<evidence type="ECO:0000256" key="5">
    <source>
        <dbReference type="ARBA" id="ARBA00023163"/>
    </source>
</evidence>
<evidence type="ECO:0000256" key="2">
    <source>
        <dbReference type="ARBA" id="ARBA00023015"/>
    </source>
</evidence>
<reference evidence="8 9" key="1">
    <citation type="submission" date="2018-10" db="EMBL/GenBank/DDBJ databases">
        <title>Sequencing the genomes of 1000 actinobacteria strains.</title>
        <authorList>
            <person name="Klenk H.-P."/>
        </authorList>
    </citation>
    <scope>NUCLEOTIDE SEQUENCE [LARGE SCALE GENOMIC DNA]</scope>
    <source>
        <strain evidence="8 9">DSM 45175</strain>
    </source>
</reference>
<evidence type="ECO:0000256" key="4">
    <source>
        <dbReference type="ARBA" id="ARBA00023125"/>
    </source>
</evidence>
<keyword evidence="4" id="KW-0238">DNA-binding</keyword>
<dbReference type="InterPro" id="IPR007627">
    <property type="entry name" value="RNA_pol_sigma70_r2"/>
</dbReference>
<dbReference type="OrthoDB" id="3783006at2"/>
<dbReference type="RefSeq" id="WP_121158159.1">
    <property type="nucleotide sequence ID" value="NZ_RBKT01000001.1"/>
</dbReference>
<evidence type="ECO:0000313" key="8">
    <source>
        <dbReference type="EMBL" id="RKR89750.1"/>
    </source>
</evidence>
<gene>
    <name evidence="8" type="ORF">BDK92_4106</name>
</gene>
<dbReference type="GO" id="GO:0016987">
    <property type="term" value="F:sigma factor activity"/>
    <property type="evidence" value="ECO:0007669"/>
    <property type="project" value="UniProtKB-KW"/>
</dbReference>
<feature type="domain" description="RNA polymerase sigma-70 region 2" evidence="6">
    <location>
        <begin position="23"/>
        <end position="86"/>
    </location>
</feature>
<name>A0A495JL18_9ACTN</name>
<dbReference type="NCBIfam" id="TIGR02983">
    <property type="entry name" value="SigE-fam_strep"/>
    <property type="match status" value="1"/>
</dbReference>
<dbReference type="InterPro" id="IPR014325">
    <property type="entry name" value="RNA_pol_sigma-E_actinobac"/>
</dbReference>
<evidence type="ECO:0000256" key="1">
    <source>
        <dbReference type="ARBA" id="ARBA00010641"/>
    </source>
</evidence>
<dbReference type="Pfam" id="PF08281">
    <property type="entry name" value="Sigma70_r4_2"/>
    <property type="match status" value="1"/>
</dbReference>
<dbReference type="GO" id="GO:0006352">
    <property type="term" value="P:DNA-templated transcription initiation"/>
    <property type="evidence" value="ECO:0007669"/>
    <property type="project" value="InterPro"/>
</dbReference>
<evidence type="ECO:0000259" key="7">
    <source>
        <dbReference type="Pfam" id="PF08281"/>
    </source>
</evidence>
<feature type="domain" description="RNA polymerase sigma factor 70 region 4 type 2" evidence="7">
    <location>
        <begin position="113"/>
        <end position="163"/>
    </location>
</feature>
<dbReference type="InterPro" id="IPR039425">
    <property type="entry name" value="RNA_pol_sigma-70-like"/>
</dbReference>
<dbReference type="PANTHER" id="PTHR43133:SF50">
    <property type="entry name" value="ECF RNA POLYMERASE SIGMA FACTOR SIGM"/>
    <property type="match status" value="1"/>
</dbReference>
<dbReference type="CDD" id="cd06171">
    <property type="entry name" value="Sigma70_r4"/>
    <property type="match status" value="1"/>
</dbReference>
<evidence type="ECO:0000259" key="6">
    <source>
        <dbReference type="Pfam" id="PF04542"/>
    </source>
</evidence>
<keyword evidence="5" id="KW-0804">Transcription</keyword>
<dbReference type="NCBIfam" id="TIGR02937">
    <property type="entry name" value="sigma70-ECF"/>
    <property type="match status" value="1"/>
</dbReference>
<proteinExistence type="inferred from homology"/>
<protein>
    <submittedName>
        <fullName evidence="8">RNA polymerase sigma-70 factor (Sigma-E family)</fullName>
    </submittedName>
</protein>
<accession>A0A495JL18</accession>
<keyword evidence="2" id="KW-0805">Transcription regulation</keyword>
<dbReference type="Proteomes" id="UP000277671">
    <property type="component" value="Unassembled WGS sequence"/>
</dbReference>
<dbReference type="InterPro" id="IPR013324">
    <property type="entry name" value="RNA_pol_sigma_r3/r4-like"/>
</dbReference>
<dbReference type="Gene3D" id="1.10.10.10">
    <property type="entry name" value="Winged helix-like DNA-binding domain superfamily/Winged helix DNA-binding domain"/>
    <property type="match status" value="1"/>
</dbReference>
<dbReference type="Pfam" id="PF04542">
    <property type="entry name" value="Sigma70_r2"/>
    <property type="match status" value="1"/>
</dbReference>
<dbReference type="EMBL" id="RBKT01000001">
    <property type="protein sequence ID" value="RKR89750.1"/>
    <property type="molecule type" value="Genomic_DNA"/>
</dbReference>
<dbReference type="AlphaFoldDB" id="A0A495JL18"/>